<dbReference type="Gene3D" id="1.50.40.10">
    <property type="entry name" value="Mitochondrial carrier domain"/>
    <property type="match status" value="1"/>
</dbReference>
<dbReference type="InterPro" id="IPR023395">
    <property type="entry name" value="MCP_dom_sf"/>
</dbReference>
<dbReference type="AlphaFoldDB" id="A0AB34JX44"/>
<protein>
    <recommendedName>
        <fullName evidence="8">Mitochondrial carrier protein</fullName>
    </recommendedName>
</protein>
<evidence type="ECO:0000256" key="4">
    <source>
        <dbReference type="PROSITE-ProRule" id="PRU00282"/>
    </source>
</evidence>
<comment type="caution">
    <text evidence="6">The sequence shown here is derived from an EMBL/GenBank/DDBJ whole genome shotgun (WGS) entry which is preliminary data.</text>
</comment>
<name>A0AB34JX44_PRYPA</name>
<evidence type="ECO:0000313" key="7">
    <source>
        <dbReference type="Proteomes" id="UP001515480"/>
    </source>
</evidence>
<dbReference type="InterPro" id="IPR053017">
    <property type="entry name" value="Mito_Cit/Oxoglu_Carrier"/>
</dbReference>
<reference evidence="6 7" key="1">
    <citation type="journal article" date="2024" name="Science">
        <title>Giant polyketide synthase enzymes in the biosynthesis of giant marine polyether toxins.</title>
        <authorList>
            <person name="Fallon T.R."/>
            <person name="Shende V.V."/>
            <person name="Wierzbicki I.H."/>
            <person name="Pendleton A.L."/>
            <person name="Watervoot N.F."/>
            <person name="Auber R.P."/>
            <person name="Gonzalez D.J."/>
            <person name="Wisecaver J.H."/>
            <person name="Moore B.S."/>
        </authorList>
    </citation>
    <scope>NUCLEOTIDE SEQUENCE [LARGE SCALE GENOMIC DNA]</scope>
    <source>
        <strain evidence="6 7">12B1</strain>
    </source>
</reference>
<dbReference type="PROSITE" id="PS50920">
    <property type="entry name" value="SOLCAR"/>
    <property type="match status" value="3"/>
</dbReference>
<dbReference type="GO" id="GO:0006843">
    <property type="term" value="P:mitochondrial citrate transmembrane transport"/>
    <property type="evidence" value="ECO:0007669"/>
    <property type="project" value="TreeGrafter"/>
</dbReference>
<keyword evidence="2 4" id="KW-0812">Transmembrane</keyword>
<dbReference type="Proteomes" id="UP001515480">
    <property type="component" value="Unassembled WGS sequence"/>
</dbReference>
<feature type="repeat" description="Solcar" evidence="4">
    <location>
        <begin position="186"/>
        <end position="272"/>
    </location>
</feature>
<dbReference type="GO" id="GO:0005371">
    <property type="term" value="F:tricarboxylate secondary active transmembrane transporter activity"/>
    <property type="evidence" value="ECO:0007669"/>
    <property type="project" value="TreeGrafter"/>
</dbReference>
<keyword evidence="3 4" id="KW-0472">Membrane</keyword>
<evidence type="ECO:0000313" key="6">
    <source>
        <dbReference type="EMBL" id="KAL1526485.1"/>
    </source>
</evidence>
<dbReference type="SUPFAM" id="SSF103506">
    <property type="entry name" value="Mitochondrial carrier"/>
    <property type="match status" value="1"/>
</dbReference>
<dbReference type="GO" id="GO:0016020">
    <property type="term" value="C:membrane"/>
    <property type="evidence" value="ECO:0007669"/>
    <property type="project" value="UniProtKB-SubCell"/>
</dbReference>
<keyword evidence="7" id="KW-1185">Reference proteome</keyword>
<evidence type="ECO:0000256" key="2">
    <source>
        <dbReference type="ARBA" id="ARBA00022692"/>
    </source>
</evidence>
<keyword evidence="5" id="KW-0813">Transport</keyword>
<gene>
    <name evidence="6" type="ORF">AB1Y20_015195</name>
</gene>
<dbReference type="InterPro" id="IPR018108">
    <property type="entry name" value="MCP_transmembrane"/>
</dbReference>
<dbReference type="PANTHER" id="PTHR46982">
    <property type="entry name" value="CITRATE/OXOGLUTARATE CARRIER PROTEIN"/>
    <property type="match status" value="1"/>
</dbReference>
<evidence type="ECO:0000256" key="5">
    <source>
        <dbReference type="RuleBase" id="RU000488"/>
    </source>
</evidence>
<dbReference type="GO" id="GO:0005739">
    <property type="term" value="C:mitochondrion"/>
    <property type="evidence" value="ECO:0007669"/>
    <property type="project" value="TreeGrafter"/>
</dbReference>
<evidence type="ECO:0000256" key="1">
    <source>
        <dbReference type="ARBA" id="ARBA00004141"/>
    </source>
</evidence>
<comment type="similarity">
    <text evidence="5">Belongs to the mitochondrial carrier (TC 2.A.29) family.</text>
</comment>
<evidence type="ECO:0000256" key="3">
    <source>
        <dbReference type="ARBA" id="ARBA00023136"/>
    </source>
</evidence>
<feature type="repeat" description="Solcar" evidence="4">
    <location>
        <begin position="90"/>
        <end position="173"/>
    </location>
</feature>
<feature type="repeat" description="Solcar" evidence="4">
    <location>
        <begin position="3"/>
        <end position="83"/>
    </location>
</feature>
<dbReference type="GO" id="GO:0015742">
    <property type="term" value="P:alpha-ketoglutarate transport"/>
    <property type="evidence" value="ECO:0007669"/>
    <property type="project" value="TreeGrafter"/>
</dbReference>
<comment type="subcellular location">
    <subcellularLocation>
        <location evidence="1">Membrane</location>
        <topology evidence="1">Multi-pass membrane protein</topology>
    </subcellularLocation>
</comment>
<evidence type="ECO:0008006" key="8">
    <source>
        <dbReference type="Google" id="ProtNLM"/>
    </source>
</evidence>
<dbReference type="PANTHER" id="PTHR46982:SF1">
    <property type="entry name" value="CITRATE_OXOGLUTARATE CARRIER PROTEIN"/>
    <property type="match status" value="1"/>
</dbReference>
<dbReference type="Pfam" id="PF00153">
    <property type="entry name" value="Mito_carr"/>
    <property type="match status" value="3"/>
</dbReference>
<accession>A0AB34JX44</accession>
<organism evidence="6 7">
    <name type="scientific">Prymnesium parvum</name>
    <name type="common">Toxic golden alga</name>
    <dbReference type="NCBI Taxonomy" id="97485"/>
    <lineage>
        <taxon>Eukaryota</taxon>
        <taxon>Haptista</taxon>
        <taxon>Haptophyta</taxon>
        <taxon>Prymnesiophyceae</taxon>
        <taxon>Prymnesiales</taxon>
        <taxon>Prymnesiaceae</taxon>
        <taxon>Prymnesium</taxon>
    </lineage>
</organism>
<sequence>MLSSKFIDGTALQIVASLTLGQPFEVWKTRMGRHRTESTLESFGQIYRSGGLGGFWKGVGPKLFESATKGGVLLVAKDAVQESLRKVGVSQTTSGFIGGAVGGVAQTAVIGPSTFLGTAMVLGKQGCTISSIMAKTWSEKGFFGFYQGGSAIALRQASNWASRQGFTEAARSRIAQAAHGDARAKLSTREEVAAGVLGGALSCWNHPFEVARIEMQARAIMGEQQLSTLQVIRHINAEHGVRGLFQGLLPRMGLNIWLTLFMVSGVKLLKEAREADFTIPLVTRPRLSLRPTLTSG</sequence>
<proteinExistence type="inferred from homology"/>
<dbReference type="EMBL" id="JBGBPQ010000003">
    <property type="protein sequence ID" value="KAL1526485.1"/>
    <property type="molecule type" value="Genomic_DNA"/>
</dbReference>